<evidence type="ECO:0000313" key="2">
    <source>
        <dbReference type="Proteomes" id="UP000049578"/>
    </source>
</evidence>
<dbReference type="PATRIC" id="fig|119224.3.peg.1207"/>
<dbReference type="RefSeq" id="WP_054279136.1">
    <property type="nucleotide sequence ID" value="NZ_LHQM01000035.1"/>
</dbReference>
<organism evidence="1 2">
    <name type="scientific">Streptococcus phocae</name>
    <dbReference type="NCBI Taxonomy" id="119224"/>
    <lineage>
        <taxon>Bacteria</taxon>
        <taxon>Bacillati</taxon>
        <taxon>Bacillota</taxon>
        <taxon>Bacilli</taxon>
        <taxon>Lactobacillales</taxon>
        <taxon>Streptococcaceae</taxon>
        <taxon>Streptococcus</taxon>
    </lineage>
</organism>
<sequence length="139" mass="16203">MSMELLANHIIAVAQEQNKEITNLQLQKVMYFALKHALQKDIFSDEELQELYDEPFLVWTYGPVVKSQYERFKRFGSSPILGTYHIENNLVRLNSEIIARLSESASKLVKESHKVPFWQEHENDIVGFRSNVEYSLGDI</sequence>
<evidence type="ECO:0000313" key="1">
    <source>
        <dbReference type="EMBL" id="KPJ21926.1"/>
    </source>
</evidence>
<dbReference type="AlphaFoldDB" id="A0A0P6SI64"/>
<proteinExistence type="predicted"/>
<accession>A0A0P6SI64</accession>
<name>A0A0P6SI64_9STRE</name>
<reference evidence="1 2" key="1">
    <citation type="submission" date="2015-08" db="EMBL/GenBank/DDBJ databases">
        <title>Genome sequence of Streptococcus phocae subsp. phocae ATCC 51973T isolated from liver specimen obtained from seal.</title>
        <authorList>
            <person name="Avendano-Herrera R."/>
        </authorList>
    </citation>
    <scope>NUCLEOTIDE SEQUENCE [LARGE SCALE GENOMIC DNA]</scope>
    <source>
        <strain evidence="1 2">ATCC 51973</strain>
    </source>
</reference>
<keyword evidence="2" id="KW-1185">Reference proteome</keyword>
<gene>
    <name evidence="1" type="ORF">AKK44_07320</name>
</gene>
<dbReference type="Proteomes" id="UP000049578">
    <property type="component" value="Unassembled WGS sequence"/>
</dbReference>
<protein>
    <submittedName>
        <fullName evidence="1">Uncharacterized protein</fullName>
    </submittedName>
</protein>
<comment type="caution">
    <text evidence="1">The sequence shown here is derived from an EMBL/GenBank/DDBJ whole genome shotgun (WGS) entry which is preliminary data.</text>
</comment>
<dbReference type="EMBL" id="LHQM01000035">
    <property type="protein sequence ID" value="KPJ21926.1"/>
    <property type="molecule type" value="Genomic_DNA"/>
</dbReference>